<organism evidence="1">
    <name type="scientific">Lactococcus lactis</name>
    <dbReference type="NCBI Taxonomy" id="1358"/>
    <lineage>
        <taxon>Bacteria</taxon>
        <taxon>Bacillati</taxon>
        <taxon>Bacillota</taxon>
        <taxon>Bacilli</taxon>
        <taxon>Lactobacillales</taxon>
        <taxon>Streptococcaceae</taxon>
        <taxon>Lactococcus</taxon>
    </lineage>
</organism>
<proteinExistence type="predicted"/>
<name>A0A2X0PDB6_9LACT</name>
<gene>
    <name evidence="1" type="ORF">AMHIJAGA_00674</name>
</gene>
<reference evidence="2" key="2">
    <citation type="submission" date="2018-05" db="EMBL/GenBank/DDBJ databases">
        <authorList>
            <person name="Lanie J.A."/>
            <person name="Ng W.-L."/>
            <person name="Kazmierczak K.M."/>
            <person name="Andrzejewski T.M."/>
            <person name="Davidsen T.M."/>
            <person name="Wayne K.J."/>
            <person name="Tettelin H."/>
            <person name="Glass J.I."/>
            <person name="Rusch D."/>
            <person name="Podicherti R."/>
            <person name="Tsui H.-C.T."/>
            <person name="Winkler M.E."/>
        </authorList>
    </citation>
    <scope>NUCLEOTIDE SEQUENCE</scope>
    <source>
        <strain evidence="2">Lactococcus lactis</strain>
    </source>
</reference>
<dbReference type="Proteomes" id="UP000279235">
    <property type="component" value="Unassembled WGS sequence"/>
</dbReference>
<sequence length="451" mass="53877">MKYEKSSNIIYQYTADRLKRRREVLKLTNDVIARKKIFVHYEAYTDYATDEDEPERFNTEINPVKSKFDSSMISRILNNERGKIGERNSPNPYLIPPAYEKLLMEQLQFEDIKELFWGASIEVGSIVKSFYRTLFEEILEDNQSELCKLLNLYLADYVPYSRDLAYYQMIVEKCIEQCSDLSKQFSLIETKISKNELWDIFTNMLENDFEYLLESFEKGNPLVIAMYTTIDFIMEMISKNTENRNPRTLFIAFQLLKLNLNSFRRESIGRIIFLNFNNLVQLYQDYFFQLSNFKSLNKKIPEFVSDILTPFFKELLGNPDEFKSVSLGYRVRTIIETDIESIYSYGSRVTQEQYDDVTNRNSNTYKRLLETTITYISDLKYMQWLTDRELAEIAVNKDVEWFYLQATDIKRLHTEWLNCYNVYLENSYLVEYGDYLEEDEYDELVEENDKN</sequence>
<reference evidence="1" key="1">
    <citation type="submission" date="2018-01" db="EMBL/GenBank/DDBJ databases">
        <authorList>
            <person name="Gaut B.S."/>
            <person name="Morton B.R."/>
            <person name="Clegg M.T."/>
            <person name="Duvall M.R."/>
        </authorList>
    </citation>
    <scope>NUCLEOTIDE SEQUENCE</scope>
    <source>
        <strain evidence="1">Lactococcus lactis</strain>
    </source>
</reference>
<dbReference type="RefSeq" id="WP_127093626.1">
    <property type="nucleotide sequence ID" value="NZ_JAUCAD010000048.1"/>
</dbReference>
<protein>
    <submittedName>
        <fullName evidence="1">Uncharacterized protein</fullName>
    </submittedName>
</protein>
<dbReference type="EMBL" id="OGTW02000015">
    <property type="protein sequence ID" value="SPS10744.1"/>
    <property type="molecule type" value="Genomic_DNA"/>
</dbReference>
<evidence type="ECO:0000313" key="3">
    <source>
        <dbReference type="Proteomes" id="UP000279235"/>
    </source>
</evidence>
<accession>A0A2X0PDB6</accession>
<reference evidence="3" key="3">
    <citation type="submission" date="2018-05" db="EMBL/GenBank/DDBJ databases">
        <authorList>
            <person name="Duru I."/>
        </authorList>
    </citation>
    <scope>NUCLEOTIDE SEQUENCE [LARGE SCALE GENOMIC DNA]</scope>
</reference>
<dbReference type="EMBL" id="OGTW01000015">
    <property type="protein sequence ID" value="SPB23939.1"/>
    <property type="molecule type" value="Genomic_DNA"/>
</dbReference>
<evidence type="ECO:0000313" key="1">
    <source>
        <dbReference type="EMBL" id="SPB23939.1"/>
    </source>
</evidence>
<evidence type="ECO:0000313" key="2">
    <source>
        <dbReference type="EMBL" id="SPS10744.1"/>
    </source>
</evidence>
<dbReference type="AlphaFoldDB" id="A0A2X0PDB6"/>